<evidence type="ECO:0000256" key="6">
    <source>
        <dbReference type="SAM" id="Phobius"/>
    </source>
</evidence>
<feature type="transmembrane region" description="Helical" evidence="6">
    <location>
        <begin position="193"/>
        <end position="216"/>
    </location>
</feature>
<dbReference type="PANTHER" id="PTHR23504:SF15">
    <property type="entry name" value="MAJOR FACILITATOR SUPERFAMILY (MFS) PROFILE DOMAIN-CONTAINING PROTEIN"/>
    <property type="match status" value="1"/>
</dbReference>
<dbReference type="InterPro" id="IPR036259">
    <property type="entry name" value="MFS_trans_sf"/>
</dbReference>
<dbReference type="Pfam" id="PF07690">
    <property type="entry name" value="MFS_1"/>
    <property type="match status" value="1"/>
</dbReference>
<evidence type="ECO:0000256" key="5">
    <source>
        <dbReference type="ARBA" id="ARBA00023136"/>
    </source>
</evidence>
<evidence type="ECO:0000256" key="2">
    <source>
        <dbReference type="ARBA" id="ARBA00022448"/>
    </source>
</evidence>
<evidence type="ECO:0000256" key="1">
    <source>
        <dbReference type="ARBA" id="ARBA00004141"/>
    </source>
</evidence>
<evidence type="ECO:0000313" key="9">
    <source>
        <dbReference type="Proteomes" id="UP000613580"/>
    </source>
</evidence>
<keyword evidence="9" id="KW-1185">Reference proteome</keyword>
<dbReference type="GO" id="GO:0022857">
    <property type="term" value="F:transmembrane transporter activity"/>
    <property type="evidence" value="ECO:0007669"/>
    <property type="project" value="InterPro"/>
</dbReference>
<dbReference type="Gene3D" id="1.20.1250.20">
    <property type="entry name" value="MFS general substrate transporter like domains"/>
    <property type="match status" value="1"/>
</dbReference>
<dbReference type="SUPFAM" id="SSF103473">
    <property type="entry name" value="MFS general substrate transporter"/>
    <property type="match status" value="1"/>
</dbReference>
<feature type="transmembrane region" description="Helical" evidence="6">
    <location>
        <begin position="372"/>
        <end position="392"/>
    </location>
</feature>
<reference evidence="8" key="1">
    <citation type="submission" date="2020-05" db="EMBL/GenBank/DDBJ databases">
        <title>Mycena genomes resolve the evolution of fungal bioluminescence.</title>
        <authorList>
            <person name="Tsai I.J."/>
        </authorList>
    </citation>
    <scope>NUCLEOTIDE SEQUENCE</scope>
    <source>
        <strain evidence="8">110903Hualien_Pintung</strain>
    </source>
</reference>
<evidence type="ECO:0000259" key="7">
    <source>
        <dbReference type="PROSITE" id="PS50850"/>
    </source>
</evidence>
<name>A0A8H6TI51_MYCCL</name>
<protein>
    <submittedName>
        <fullName evidence="8">Major facilitator superfamily multidrug-resistance DHA1 sub-family</fullName>
    </submittedName>
</protein>
<dbReference type="InterPro" id="IPR020846">
    <property type="entry name" value="MFS_dom"/>
</dbReference>
<feature type="domain" description="Major facilitator superfamily (MFS) profile" evidence="7">
    <location>
        <begin position="36"/>
        <end position="497"/>
    </location>
</feature>
<dbReference type="AlphaFoldDB" id="A0A8H6TI51"/>
<comment type="caution">
    <text evidence="8">The sequence shown here is derived from an EMBL/GenBank/DDBJ whole genome shotgun (WGS) entry which is preliminary data.</text>
</comment>
<dbReference type="PROSITE" id="PS50850">
    <property type="entry name" value="MFS"/>
    <property type="match status" value="1"/>
</dbReference>
<keyword evidence="2" id="KW-0813">Transport</keyword>
<feature type="transmembrane region" description="Helical" evidence="6">
    <location>
        <begin position="236"/>
        <end position="260"/>
    </location>
</feature>
<feature type="transmembrane region" description="Helical" evidence="6">
    <location>
        <begin position="471"/>
        <end position="492"/>
    </location>
</feature>
<keyword evidence="5 6" id="KW-0472">Membrane</keyword>
<feature type="transmembrane region" description="Helical" evidence="6">
    <location>
        <begin position="136"/>
        <end position="154"/>
    </location>
</feature>
<dbReference type="InterPro" id="IPR011701">
    <property type="entry name" value="MFS"/>
</dbReference>
<gene>
    <name evidence="8" type="ORF">HMN09_00448400</name>
</gene>
<comment type="subcellular location">
    <subcellularLocation>
        <location evidence="1">Membrane</location>
        <topology evidence="1">Multi-pass membrane protein</topology>
    </subcellularLocation>
</comment>
<accession>A0A8H6TI51</accession>
<proteinExistence type="predicted"/>
<keyword evidence="3 6" id="KW-0812">Transmembrane</keyword>
<organism evidence="8 9">
    <name type="scientific">Mycena chlorophos</name>
    <name type="common">Agaric fungus</name>
    <name type="synonym">Agaricus chlorophos</name>
    <dbReference type="NCBI Taxonomy" id="658473"/>
    <lineage>
        <taxon>Eukaryota</taxon>
        <taxon>Fungi</taxon>
        <taxon>Dikarya</taxon>
        <taxon>Basidiomycota</taxon>
        <taxon>Agaricomycotina</taxon>
        <taxon>Agaricomycetes</taxon>
        <taxon>Agaricomycetidae</taxon>
        <taxon>Agaricales</taxon>
        <taxon>Marasmiineae</taxon>
        <taxon>Mycenaceae</taxon>
        <taxon>Mycena</taxon>
    </lineage>
</organism>
<evidence type="ECO:0000256" key="3">
    <source>
        <dbReference type="ARBA" id="ARBA00022692"/>
    </source>
</evidence>
<keyword evidence="4 6" id="KW-1133">Transmembrane helix</keyword>
<sequence>MATPLEPQIATEETALLAKRKPKQERTPVPWKQISVILLIQVCEPIASQSIYPYINQARRCLIFELDVTGGDEKKVGYYAGLVRRVVRPADTVLPLIASRRFVIFADSWEALFFVTEAMSTLQWSRASDSVGRKPILLIGTFGSFLSILCFGLSKTFTALVISRCLCGLLNGNVGVMKSTLGDLTDKTNRAEALVFLPIVWAAGASVGPLIGGALARPHDRFPSSAFFSHQFWLEFPYFLPCLVTGCFVLFSWFVVLIVFKETVPHKSEPSTPTCESPSEVPLVPQGPLPLRELITRPVLLSVANYVTLAFLNTSLGALIPLFLTMPISIGGLGLDPPKIGLILSIYGVFTGTFNLLFFAKLVRWMGEKRTFILGMSTTLLVFLLFPAMNMLAKANGGLQWHSYALVGCVLLLGAIMDVSFGAIFMFIIASAPRYSRGSVNGLSQTSASIARAIGPALCTSLFSTSQQYNLLGGYFVYAVFFLISCGAMWLADSLPEEIWDDIE</sequence>
<feature type="transmembrane region" description="Helical" evidence="6">
    <location>
        <begin position="340"/>
        <end position="360"/>
    </location>
</feature>
<feature type="transmembrane region" description="Helical" evidence="6">
    <location>
        <begin position="404"/>
        <end position="429"/>
    </location>
</feature>
<dbReference type="GO" id="GO:0016020">
    <property type="term" value="C:membrane"/>
    <property type="evidence" value="ECO:0007669"/>
    <property type="project" value="UniProtKB-SubCell"/>
</dbReference>
<evidence type="ECO:0000313" key="8">
    <source>
        <dbReference type="EMBL" id="KAF7317137.1"/>
    </source>
</evidence>
<dbReference type="EMBL" id="JACAZE010000005">
    <property type="protein sequence ID" value="KAF7317137.1"/>
    <property type="molecule type" value="Genomic_DNA"/>
</dbReference>
<feature type="transmembrane region" description="Helical" evidence="6">
    <location>
        <begin position="299"/>
        <end position="320"/>
    </location>
</feature>
<evidence type="ECO:0000256" key="4">
    <source>
        <dbReference type="ARBA" id="ARBA00022989"/>
    </source>
</evidence>
<dbReference type="Proteomes" id="UP000613580">
    <property type="component" value="Unassembled WGS sequence"/>
</dbReference>
<dbReference type="OrthoDB" id="419616at2759"/>
<dbReference type="PANTHER" id="PTHR23504">
    <property type="entry name" value="MAJOR FACILITATOR SUPERFAMILY DOMAIN-CONTAINING PROTEIN 10"/>
    <property type="match status" value="1"/>
</dbReference>